<dbReference type="InterPro" id="IPR046349">
    <property type="entry name" value="C1-like_sf"/>
</dbReference>
<keyword evidence="2" id="KW-0175">Coiled coil</keyword>
<reference evidence="4 5" key="1">
    <citation type="submission" date="2017-11" db="EMBL/GenBank/DDBJ databases">
        <title>De-novo sequencing of pomegranate (Punica granatum L.) genome.</title>
        <authorList>
            <person name="Akparov Z."/>
            <person name="Amiraslanov A."/>
            <person name="Hajiyeva S."/>
            <person name="Abbasov M."/>
            <person name="Kaur K."/>
            <person name="Hamwieh A."/>
            <person name="Solovyev V."/>
            <person name="Salamov A."/>
            <person name="Braich B."/>
            <person name="Kosarev P."/>
            <person name="Mahmoud A."/>
            <person name="Hajiyev E."/>
            <person name="Babayeva S."/>
            <person name="Izzatullayeva V."/>
            <person name="Mammadov A."/>
            <person name="Mammadov A."/>
            <person name="Sharifova S."/>
            <person name="Ojaghi J."/>
            <person name="Eynullazada K."/>
            <person name="Bayramov B."/>
            <person name="Abdulazimova A."/>
            <person name="Shahmuradov I."/>
        </authorList>
    </citation>
    <scope>NUCLEOTIDE SEQUENCE [LARGE SCALE GENOMIC DNA]</scope>
    <source>
        <strain evidence="5">cv. AG2017</strain>
        <tissue evidence="4">Leaf</tissue>
    </source>
</reference>
<evidence type="ECO:0000259" key="3">
    <source>
        <dbReference type="Pfam" id="PF03107"/>
    </source>
</evidence>
<dbReference type="PANTHER" id="PTHR46288">
    <property type="entry name" value="PHORBOL-ESTER/DAG-TYPE DOMAIN-CONTAINING PROTEIN"/>
    <property type="match status" value="1"/>
</dbReference>
<keyword evidence="1" id="KW-0677">Repeat</keyword>
<evidence type="ECO:0000256" key="2">
    <source>
        <dbReference type="SAM" id="Coils"/>
    </source>
</evidence>
<keyword evidence="5" id="KW-1185">Reference proteome</keyword>
<proteinExistence type="predicted"/>
<dbReference type="InterPro" id="IPR004146">
    <property type="entry name" value="DC1"/>
</dbReference>
<feature type="domain" description="DC1" evidence="3">
    <location>
        <begin position="66"/>
        <end position="117"/>
    </location>
</feature>
<evidence type="ECO:0000313" key="5">
    <source>
        <dbReference type="Proteomes" id="UP000233551"/>
    </source>
</evidence>
<dbReference type="EMBL" id="PGOL01002823">
    <property type="protein sequence ID" value="PKI44779.1"/>
    <property type="molecule type" value="Genomic_DNA"/>
</dbReference>
<name>A0A2I0ILA8_PUNGR</name>
<accession>A0A2I0ILA8</accession>
<comment type="caution">
    <text evidence="4">The sequence shown here is derived from an EMBL/GenBank/DDBJ whole genome shotgun (WGS) entry which is preliminary data.</text>
</comment>
<dbReference type="SUPFAM" id="SSF57889">
    <property type="entry name" value="Cysteine-rich domain"/>
    <property type="match status" value="1"/>
</dbReference>
<dbReference type="AlphaFoldDB" id="A0A2I0ILA8"/>
<organism evidence="4 5">
    <name type="scientific">Punica granatum</name>
    <name type="common">Pomegranate</name>
    <dbReference type="NCBI Taxonomy" id="22663"/>
    <lineage>
        <taxon>Eukaryota</taxon>
        <taxon>Viridiplantae</taxon>
        <taxon>Streptophyta</taxon>
        <taxon>Embryophyta</taxon>
        <taxon>Tracheophyta</taxon>
        <taxon>Spermatophyta</taxon>
        <taxon>Magnoliopsida</taxon>
        <taxon>eudicotyledons</taxon>
        <taxon>Gunneridae</taxon>
        <taxon>Pentapetalae</taxon>
        <taxon>rosids</taxon>
        <taxon>malvids</taxon>
        <taxon>Myrtales</taxon>
        <taxon>Lythraceae</taxon>
        <taxon>Punica</taxon>
    </lineage>
</organism>
<dbReference type="Gene3D" id="3.30.60.20">
    <property type="match status" value="1"/>
</dbReference>
<dbReference type="PANTHER" id="PTHR46288:SF86">
    <property type="entry name" value="PHORBOL-ESTER_DAG-TYPE DOMAIN-CONTAINING PROTEIN"/>
    <property type="match status" value="1"/>
</dbReference>
<dbReference type="Proteomes" id="UP000233551">
    <property type="component" value="Unassembled WGS sequence"/>
</dbReference>
<protein>
    <recommendedName>
        <fullName evidence="3">DC1 domain-containing protein</fullName>
    </recommendedName>
</protein>
<evidence type="ECO:0000256" key="1">
    <source>
        <dbReference type="ARBA" id="ARBA00022737"/>
    </source>
</evidence>
<feature type="coiled-coil region" evidence="2">
    <location>
        <begin position="138"/>
        <end position="186"/>
    </location>
</feature>
<sequence>MRRQTLKHQRHEHSLSYFDKIGCELYSAQCNVCYDDCRIDFYRCVPCNYNLHFSCMSLPPSVKHEFHFHPLVLRDRVVDEYYDYKEQYCDVCETLRNPEHGVYYCEECNYDAHIDCVIPKGDLERGRQMKDLMLKLKLKQLDKDISIAEAKMEELKKKWEMSMEELEELKKKKRELSGAMEAELDRA</sequence>
<dbReference type="Pfam" id="PF03107">
    <property type="entry name" value="C1_2"/>
    <property type="match status" value="1"/>
</dbReference>
<evidence type="ECO:0000313" key="4">
    <source>
        <dbReference type="EMBL" id="PKI44779.1"/>
    </source>
</evidence>
<gene>
    <name evidence="4" type="ORF">CRG98_034727</name>
</gene>